<organism evidence="3 4">
    <name type="scientific">Harryflintia acetispora</name>
    <dbReference type="NCBI Taxonomy" id="1849041"/>
    <lineage>
        <taxon>Bacteria</taxon>
        <taxon>Bacillati</taxon>
        <taxon>Bacillota</taxon>
        <taxon>Clostridia</taxon>
        <taxon>Eubacteriales</taxon>
        <taxon>Oscillospiraceae</taxon>
        <taxon>Harryflintia</taxon>
    </lineage>
</organism>
<feature type="signal peptide" evidence="2">
    <location>
        <begin position="1"/>
        <end position="22"/>
    </location>
</feature>
<name>A0A9X8UKH1_9FIRM</name>
<evidence type="ECO:0000313" key="3">
    <source>
        <dbReference type="EMBL" id="TCL44145.1"/>
    </source>
</evidence>
<gene>
    <name evidence="3" type="ORF">EDD78_103183</name>
</gene>
<feature type="compositionally biased region" description="Low complexity" evidence="1">
    <location>
        <begin position="20"/>
        <end position="55"/>
    </location>
</feature>
<dbReference type="SUPFAM" id="SSF53850">
    <property type="entry name" value="Periplasmic binding protein-like II"/>
    <property type="match status" value="1"/>
</dbReference>
<dbReference type="Pfam" id="PF12974">
    <property type="entry name" value="Phosphonate-bd"/>
    <property type="match status" value="1"/>
</dbReference>
<dbReference type="AlphaFoldDB" id="A0A9X8UKH1"/>
<protein>
    <submittedName>
        <fullName evidence="3">NitT/TauT family transport system substrate-binding protein</fullName>
    </submittedName>
</protein>
<reference evidence="3 4" key="1">
    <citation type="submission" date="2019-03" db="EMBL/GenBank/DDBJ databases">
        <title>Genomic Encyclopedia of Type Strains, Phase IV (KMG-IV): sequencing the most valuable type-strain genomes for metagenomic binning, comparative biology and taxonomic classification.</title>
        <authorList>
            <person name="Goeker M."/>
        </authorList>
    </citation>
    <scope>NUCLEOTIDE SEQUENCE [LARGE SCALE GENOMIC DNA]</scope>
    <source>
        <strain evidence="3 4">DSM 100433</strain>
    </source>
</reference>
<dbReference type="PANTHER" id="PTHR30024:SF46">
    <property type="entry name" value="ABC TRANSPORTER, SUBSTRATE-BINDING LIPOPROTEIN"/>
    <property type="match status" value="1"/>
</dbReference>
<dbReference type="PIRSF" id="PIRSF027386">
    <property type="entry name" value="UCP027386_ABC_sbc_TM0202"/>
    <property type="match status" value="1"/>
</dbReference>
<feature type="chain" id="PRO_5040763588" evidence="2">
    <location>
        <begin position="23"/>
        <end position="354"/>
    </location>
</feature>
<evidence type="ECO:0000256" key="1">
    <source>
        <dbReference type="SAM" id="MobiDB-lite"/>
    </source>
</evidence>
<keyword evidence="2" id="KW-0732">Signal</keyword>
<dbReference type="InterPro" id="IPR027024">
    <property type="entry name" value="UCP027386_ABC_sbc_TM0202"/>
</dbReference>
<proteinExistence type="predicted"/>
<dbReference type="EMBL" id="SLUK01000003">
    <property type="protein sequence ID" value="TCL44145.1"/>
    <property type="molecule type" value="Genomic_DNA"/>
</dbReference>
<accession>A0A9X8UKH1</accession>
<comment type="caution">
    <text evidence="3">The sequence shown here is derived from an EMBL/GenBank/DDBJ whole genome shotgun (WGS) entry which is preliminary data.</text>
</comment>
<evidence type="ECO:0000313" key="4">
    <source>
        <dbReference type="Proteomes" id="UP000294682"/>
    </source>
</evidence>
<feature type="region of interest" description="Disordered" evidence="1">
    <location>
        <begin position="20"/>
        <end position="57"/>
    </location>
</feature>
<dbReference type="PANTHER" id="PTHR30024">
    <property type="entry name" value="ALIPHATIC SULFONATES-BINDING PROTEIN-RELATED"/>
    <property type="match status" value="1"/>
</dbReference>
<dbReference type="Proteomes" id="UP000294682">
    <property type="component" value="Unassembled WGS sequence"/>
</dbReference>
<dbReference type="PROSITE" id="PS51257">
    <property type="entry name" value="PROKAR_LIPOPROTEIN"/>
    <property type="match status" value="1"/>
</dbReference>
<sequence length="354" mass="37031">MKKLTCALLAAALTLLAGCSSGGTSSSEASSGAPAESAPSSSQDSEPESSASQEAPAEKIDVNIASLKGPTSMGLVQVMEQSEAGGTANNYHFTMAGTADEIVAQIAKGELDIAAVPCNLASVLYNNTEGKISIAAINTLGVLYVVDTDGSVQSIGDLRGKTVYSTGKNTTPEAALNFVLSQNGIDPASDLTIEYKSEATEVAALMSEGGATVAMLPEPFVTTAMQKNDKLRVALDLTEEWDKVGDGSSLVTGVVIVRNEFLQEHGEAFERFLDEYKASTEWVNSSVEEAAALVEKYGIAPAAVAGKAIPKCSITFIDGADMKTKVSGYLQVLFEQNPKLVGGKLPDDAFYYQR</sequence>
<dbReference type="RefSeq" id="WP_132084242.1">
    <property type="nucleotide sequence ID" value="NZ_SLUK01000003.1"/>
</dbReference>
<dbReference type="Gene3D" id="3.40.190.10">
    <property type="entry name" value="Periplasmic binding protein-like II"/>
    <property type="match status" value="2"/>
</dbReference>
<keyword evidence="4" id="KW-1185">Reference proteome</keyword>
<evidence type="ECO:0000256" key="2">
    <source>
        <dbReference type="SAM" id="SignalP"/>
    </source>
</evidence>